<dbReference type="RefSeq" id="WP_012464364.1">
    <property type="nucleotide sequence ID" value="NC_010794.1"/>
</dbReference>
<dbReference type="AlphaFoldDB" id="B3DYN4"/>
<dbReference type="EMBL" id="CP000975">
    <property type="protein sequence ID" value="ACD84082.1"/>
    <property type="molecule type" value="Genomic_DNA"/>
</dbReference>
<dbReference type="GO" id="GO:0071513">
    <property type="term" value="C:phosphopantothenoylcysteine decarboxylase complex"/>
    <property type="evidence" value="ECO:0007669"/>
    <property type="project" value="TreeGrafter"/>
</dbReference>
<reference evidence="2 3" key="1">
    <citation type="journal article" date="2008" name="Biol. Direct">
        <title>Complete genome sequence of the extremely acidophilic methanotroph isolate V4, Methylacidiphilum infernorum, a representative of the bacterial phylum Verrucomicrobia.</title>
        <authorList>
            <person name="Hou S."/>
            <person name="Makarova K.S."/>
            <person name="Saw J.H."/>
            <person name="Senin P."/>
            <person name="Ly B.V."/>
            <person name="Zhou Z."/>
            <person name="Ren Y."/>
            <person name="Wang J."/>
            <person name="Galperin M.Y."/>
            <person name="Omelchenko M.V."/>
            <person name="Wolf Y.I."/>
            <person name="Yutin N."/>
            <person name="Koonin E.V."/>
            <person name="Stott M.B."/>
            <person name="Mountain B.W."/>
            <person name="Crowe M.A."/>
            <person name="Smirnova A.V."/>
            <person name="Dunfield P.F."/>
            <person name="Feng L."/>
            <person name="Wang L."/>
            <person name="Alam M."/>
        </authorList>
    </citation>
    <scope>NUCLEOTIDE SEQUENCE [LARGE SCALE GENOMIC DNA]</scope>
    <source>
        <strain evidence="3">Isolate V4</strain>
    </source>
</reference>
<dbReference type="GO" id="GO:0010181">
    <property type="term" value="F:FMN binding"/>
    <property type="evidence" value="ECO:0007669"/>
    <property type="project" value="TreeGrafter"/>
</dbReference>
<dbReference type="KEGG" id="min:Minf_2028"/>
<accession>B3DYN4</accession>
<gene>
    <name evidence="2" type="primary">dfp</name>
    <name evidence="2" type="ordered locus">Minf_2028</name>
</gene>
<dbReference type="Pfam" id="PF02441">
    <property type="entry name" value="Flavoprotein"/>
    <property type="match status" value="1"/>
</dbReference>
<dbReference type="PANTHER" id="PTHR14359">
    <property type="entry name" value="HOMO-OLIGOMERIC FLAVIN CONTAINING CYS DECARBOXYLASE FAMILY"/>
    <property type="match status" value="1"/>
</dbReference>
<evidence type="ECO:0000313" key="2">
    <source>
        <dbReference type="EMBL" id="ACD84082.1"/>
    </source>
</evidence>
<dbReference type="PANTHER" id="PTHR14359:SF6">
    <property type="entry name" value="PHOSPHOPANTOTHENOYLCYSTEINE DECARBOXYLASE"/>
    <property type="match status" value="1"/>
</dbReference>
<sequence>MNREKENDSFSILLGVSGSIAAFRAVELASALSKEGYLVDTVLTPAATQFITPLSFECVTKRKAYTDAMFSELLNGSPLHIELARRARLVLLAPATADLIAQYALGLAPNLLTSLLLATLCPVWIAPAMNVAMWHHPAVQKNVQLLKERGVVFIGPDEGELACGDRGKGRLWPVEGIFSKIISHFPLGDSQRKRLQNESRT</sequence>
<protein>
    <submittedName>
        <fullName evidence="2">Phosphopantothenoylcysteine synthetase/decarboxylase</fullName>
    </submittedName>
</protein>
<dbReference type="GO" id="GO:0015937">
    <property type="term" value="P:coenzyme A biosynthetic process"/>
    <property type="evidence" value="ECO:0007669"/>
    <property type="project" value="TreeGrafter"/>
</dbReference>
<dbReference type="STRING" id="481448.Minf_2028"/>
<dbReference type="GO" id="GO:0004633">
    <property type="term" value="F:phosphopantothenoylcysteine decarboxylase activity"/>
    <property type="evidence" value="ECO:0007669"/>
    <property type="project" value="TreeGrafter"/>
</dbReference>
<dbReference type="Proteomes" id="UP000009149">
    <property type="component" value="Chromosome"/>
</dbReference>
<proteinExistence type="predicted"/>
<evidence type="ECO:0000313" key="3">
    <source>
        <dbReference type="Proteomes" id="UP000009149"/>
    </source>
</evidence>
<dbReference type="InterPro" id="IPR003382">
    <property type="entry name" value="Flavoprotein"/>
</dbReference>
<evidence type="ECO:0000259" key="1">
    <source>
        <dbReference type="Pfam" id="PF02441"/>
    </source>
</evidence>
<organism evidence="2 3">
    <name type="scientific">Methylacidiphilum infernorum (isolate V4)</name>
    <name type="common">Methylokorus infernorum (strain V4)</name>
    <dbReference type="NCBI Taxonomy" id="481448"/>
    <lineage>
        <taxon>Bacteria</taxon>
        <taxon>Pseudomonadati</taxon>
        <taxon>Verrucomicrobiota</taxon>
        <taxon>Methylacidiphilae</taxon>
        <taxon>Methylacidiphilales</taxon>
        <taxon>Methylacidiphilaceae</taxon>
        <taxon>Methylacidiphilum (ex Ratnadevi et al. 2023)</taxon>
    </lineage>
</organism>
<dbReference type="SUPFAM" id="SSF52507">
    <property type="entry name" value="Homo-oligomeric flavin-containing Cys decarboxylases, HFCD"/>
    <property type="match status" value="1"/>
</dbReference>
<dbReference type="HOGENOM" id="CLU_033319_2_0_0"/>
<feature type="domain" description="Flavoprotein" evidence="1">
    <location>
        <begin position="11"/>
        <end position="183"/>
    </location>
</feature>
<dbReference type="InterPro" id="IPR036551">
    <property type="entry name" value="Flavin_trans-like"/>
</dbReference>
<dbReference type="Gene3D" id="3.40.50.1950">
    <property type="entry name" value="Flavin prenyltransferase-like"/>
    <property type="match status" value="1"/>
</dbReference>
<dbReference type="eggNOG" id="COG0452">
    <property type="taxonomic scope" value="Bacteria"/>
</dbReference>
<name>B3DYN4_METI4</name>
<dbReference type="OrthoDB" id="9802554at2"/>